<feature type="signal peptide" evidence="2">
    <location>
        <begin position="1"/>
        <end position="22"/>
    </location>
</feature>
<evidence type="ECO:0000256" key="2">
    <source>
        <dbReference type="SAM" id="SignalP"/>
    </source>
</evidence>
<accession>A0A804RDS2</accession>
<dbReference type="Proteomes" id="UP000007305">
    <property type="component" value="Chromosome 10"/>
</dbReference>
<sequence length="256" mass="27594">MEAGAPWRLLPLLGVLEGGLLCAMEIAKGNSTGWLGQQAWCCAARGWLLAGKPGIGHGRRRPHLLELGSEGVPHHGWNRGEDGRRAQGWMAGALGTSPRCDGEARRHGEEIAGALVWRWDLAGFFFGQGAGKQGARPWRCWGMGAAGEGTRRRELGVRAEGTCRPGLQSSTGCGVEEQRLEQKGRRSRRGAMDGPGAEASLGKKTPCCSRSPKEEQGARRPGRRLLATCREEAPWGRSSLLEKNLGAMELLLASRE</sequence>
<dbReference type="Gramene" id="Zm00001eb410160_T001">
    <property type="protein sequence ID" value="Zm00001eb410160_P001"/>
    <property type="gene ID" value="Zm00001eb410160"/>
</dbReference>
<keyword evidence="2" id="KW-0732">Signal</keyword>
<evidence type="ECO:0000313" key="3">
    <source>
        <dbReference type="EnsemblPlants" id="Zm00001eb410160_P001"/>
    </source>
</evidence>
<feature type="region of interest" description="Disordered" evidence="1">
    <location>
        <begin position="168"/>
        <end position="225"/>
    </location>
</feature>
<feature type="chain" id="PRO_5032882479" evidence="2">
    <location>
        <begin position="23"/>
        <end position="256"/>
    </location>
</feature>
<name>A0A804RDS2_MAIZE</name>
<reference evidence="4" key="1">
    <citation type="journal article" date="2009" name="Science">
        <title>The B73 maize genome: complexity, diversity, and dynamics.</title>
        <authorList>
            <person name="Schnable P.S."/>
            <person name="Ware D."/>
            <person name="Fulton R.S."/>
            <person name="Stein J.C."/>
            <person name="Wei F."/>
            <person name="Pasternak S."/>
            <person name="Liang C."/>
            <person name="Zhang J."/>
            <person name="Fulton L."/>
            <person name="Graves T.A."/>
            <person name="Minx P."/>
            <person name="Reily A.D."/>
            <person name="Courtney L."/>
            <person name="Kruchowski S.S."/>
            <person name="Tomlinson C."/>
            <person name="Strong C."/>
            <person name="Delehaunty K."/>
            <person name="Fronick C."/>
            <person name="Courtney B."/>
            <person name="Rock S.M."/>
            <person name="Belter E."/>
            <person name="Du F."/>
            <person name="Kim K."/>
            <person name="Abbott R.M."/>
            <person name="Cotton M."/>
            <person name="Levy A."/>
            <person name="Marchetto P."/>
            <person name="Ochoa K."/>
            <person name="Jackson S.M."/>
            <person name="Gillam B."/>
            <person name="Chen W."/>
            <person name="Yan L."/>
            <person name="Higginbotham J."/>
            <person name="Cardenas M."/>
            <person name="Waligorski J."/>
            <person name="Applebaum E."/>
            <person name="Phelps L."/>
            <person name="Falcone J."/>
            <person name="Kanchi K."/>
            <person name="Thane T."/>
            <person name="Scimone A."/>
            <person name="Thane N."/>
            <person name="Henke J."/>
            <person name="Wang T."/>
            <person name="Ruppert J."/>
            <person name="Shah N."/>
            <person name="Rotter K."/>
            <person name="Hodges J."/>
            <person name="Ingenthron E."/>
            <person name="Cordes M."/>
            <person name="Kohlberg S."/>
            <person name="Sgro J."/>
            <person name="Delgado B."/>
            <person name="Mead K."/>
            <person name="Chinwalla A."/>
            <person name="Leonard S."/>
            <person name="Crouse K."/>
            <person name="Collura K."/>
            <person name="Kudrna D."/>
            <person name="Currie J."/>
            <person name="He R."/>
            <person name="Angelova A."/>
            <person name="Rajasekar S."/>
            <person name="Mueller T."/>
            <person name="Lomeli R."/>
            <person name="Scara G."/>
            <person name="Ko A."/>
            <person name="Delaney K."/>
            <person name="Wissotski M."/>
            <person name="Lopez G."/>
            <person name="Campos D."/>
            <person name="Braidotti M."/>
            <person name="Ashley E."/>
            <person name="Golser W."/>
            <person name="Kim H."/>
            <person name="Lee S."/>
            <person name="Lin J."/>
            <person name="Dujmic Z."/>
            <person name="Kim W."/>
            <person name="Talag J."/>
            <person name="Zuccolo A."/>
            <person name="Fan C."/>
            <person name="Sebastian A."/>
            <person name="Kramer M."/>
            <person name="Spiegel L."/>
            <person name="Nascimento L."/>
            <person name="Zutavern T."/>
            <person name="Miller B."/>
            <person name="Ambroise C."/>
            <person name="Muller S."/>
            <person name="Spooner W."/>
            <person name="Narechania A."/>
            <person name="Ren L."/>
            <person name="Wei S."/>
            <person name="Kumari S."/>
            <person name="Faga B."/>
            <person name="Levy M.J."/>
            <person name="McMahan L."/>
            <person name="Van Buren P."/>
            <person name="Vaughn M.W."/>
            <person name="Ying K."/>
            <person name="Yeh C.-T."/>
            <person name="Emrich S.J."/>
            <person name="Jia Y."/>
            <person name="Kalyanaraman A."/>
            <person name="Hsia A.-P."/>
            <person name="Barbazuk W.B."/>
            <person name="Baucom R.S."/>
            <person name="Brutnell T.P."/>
            <person name="Carpita N.C."/>
            <person name="Chaparro C."/>
            <person name="Chia J.-M."/>
            <person name="Deragon J.-M."/>
            <person name="Estill J.C."/>
            <person name="Fu Y."/>
            <person name="Jeddeloh J.A."/>
            <person name="Han Y."/>
            <person name="Lee H."/>
            <person name="Li P."/>
            <person name="Lisch D.R."/>
            <person name="Liu S."/>
            <person name="Liu Z."/>
            <person name="Nagel D.H."/>
            <person name="McCann M.C."/>
            <person name="SanMiguel P."/>
            <person name="Myers A.M."/>
            <person name="Nettleton D."/>
            <person name="Nguyen J."/>
            <person name="Penning B.W."/>
            <person name="Ponnala L."/>
            <person name="Schneider K.L."/>
            <person name="Schwartz D.C."/>
            <person name="Sharma A."/>
            <person name="Soderlund C."/>
            <person name="Springer N.M."/>
            <person name="Sun Q."/>
            <person name="Wang H."/>
            <person name="Waterman M."/>
            <person name="Westerman R."/>
            <person name="Wolfgruber T.K."/>
            <person name="Yang L."/>
            <person name="Yu Y."/>
            <person name="Zhang L."/>
            <person name="Zhou S."/>
            <person name="Zhu Q."/>
            <person name="Bennetzen J.L."/>
            <person name="Dawe R.K."/>
            <person name="Jiang J."/>
            <person name="Jiang N."/>
            <person name="Presting G.G."/>
            <person name="Wessler S.R."/>
            <person name="Aluru S."/>
            <person name="Martienssen R.A."/>
            <person name="Clifton S.W."/>
            <person name="McCombie W.R."/>
            <person name="Wing R.A."/>
            <person name="Wilson R.K."/>
        </authorList>
    </citation>
    <scope>NUCLEOTIDE SEQUENCE [LARGE SCALE GENOMIC DNA]</scope>
    <source>
        <strain evidence="4">cv. B73</strain>
    </source>
</reference>
<protein>
    <submittedName>
        <fullName evidence="3">Uncharacterized protein</fullName>
    </submittedName>
</protein>
<reference evidence="3" key="2">
    <citation type="submission" date="2019-07" db="EMBL/GenBank/DDBJ databases">
        <authorList>
            <person name="Seetharam A."/>
            <person name="Woodhouse M."/>
            <person name="Cannon E."/>
        </authorList>
    </citation>
    <scope>NUCLEOTIDE SEQUENCE [LARGE SCALE GENOMIC DNA]</scope>
    <source>
        <strain evidence="3">cv. B73</strain>
    </source>
</reference>
<organism evidence="3 4">
    <name type="scientific">Zea mays</name>
    <name type="common">Maize</name>
    <dbReference type="NCBI Taxonomy" id="4577"/>
    <lineage>
        <taxon>Eukaryota</taxon>
        <taxon>Viridiplantae</taxon>
        <taxon>Streptophyta</taxon>
        <taxon>Embryophyta</taxon>
        <taxon>Tracheophyta</taxon>
        <taxon>Spermatophyta</taxon>
        <taxon>Magnoliopsida</taxon>
        <taxon>Liliopsida</taxon>
        <taxon>Poales</taxon>
        <taxon>Poaceae</taxon>
        <taxon>PACMAD clade</taxon>
        <taxon>Panicoideae</taxon>
        <taxon>Andropogonodae</taxon>
        <taxon>Andropogoneae</taxon>
        <taxon>Tripsacinae</taxon>
        <taxon>Zea</taxon>
    </lineage>
</organism>
<proteinExistence type="predicted"/>
<dbReference type="AlphaFoldDB" id="A0A804RDS2"/>
<keyword evidence="4" id="KW-1185">Reference proteome</keyword>
<reference evidence="3" key="3">
    <citation type="submission" date="2021-05" db="UniProtKB">
        <authorList>
            <consortium name="EnsemblPlants"/>
        </authorList>
    </citation>
    <scope>IDENTIFICATION</scope>
    <source>
        <strain evidence="3">cv. B73</strain>
    </source>
</reference>
<dbReference type="EnsemblPlants" id="Zm00001eb410160_T001">
    <property type="protein sequence ID" value="Zm00001eb410160_P001"/>
    <property type="gene ID" value="Zm00001eb410160"/>
</dbReference>
<evidence type="ECO:0000256" key="1">
    <source>
        <dbReference type="SAM" id="MobiDB-lite"/>
    </source>
</evidence>
<dbReference type="InParanoid" id="A0A804RDS2"/>
<evidence type="ECO:0000313" key="4">
    <source>
        <dbReference type="Proteomes" id="UP000007305"/>
    </source>
</evidence>